<evidence type="ECO:0000256" key="1">
    <source>
        <dbReference type="SAM" id="Coils"/>
    </source>
</evidence>
<dbReference type="AlphaFoldDB" id="A0A3P7J2E6"/>
<organism evidence="3 4">
    <name type="scientific">Strongylus vulgaris</name>
    <name type="common">Blood worm</name>
    <dbReference type="NCBI Taxonomy" id="40348"/>
    <lineage>
        <taxon>Eukaryota</taxon>
        <taxon>Metazoa</taxon>
        <taxon>Ecdysozoa</taxon>
        <taxon>Nematoda</taxon>
        <taxon>Chromadorea</taxon>
        <taxon>Rhabditida</taxon>
        <taxon>Rhabditina</taxon>
        <taxon>Rhabditomorpha</taxon>
        <taxon>Strongyloidea</taxon>
        <taxon>Strongylidae</taxon>
        <taxon>Strongylus</taxon>
    </lineage>
</organism>
<dbReference type="Proteomes" id="UP000270094">
    <property type="component" value="Unassembled WGS sequence"/>
</dbReference>
<dbReference type="EMBL" id="UYYB01098443">
    <property type="protein sequence ID" value="VDM77106.1"/>
    <property type="molecule type" value="Genomic_DNA"/>
</dbReference>
<dbReference type="Gene3D" id="3.60.10.10">
    <property type="entry name" value="Endonuclease/exonuclease/phosphatase"/>
    <property type="match status" value="1"/>
</dbReference>
<dbReference type="PANTHER" id="PTHR46238">
    <property type="entry name" value="REVERSE TRANSCRIPTASE DOMAIN-CONTAINING PROTEIN"/>
    <property type="match status" value="1"/>
</dbReference>
<keyword evidence="4" id="KW-1185">Reference proteome</keyword>
<dbReference type="SUPFAM" id="SSF56219">
    <property type="entry name" value="DNase I-like"/>
    <property type="match status" value="1"/>
</dbReference>
<feature type="region of interest" description="Disordered" evidence="2">
    <location>
        <begin position="115"/>
        <end position="134"/>
    </location>
</feature>
<proteinExistence type="predicted"/>
<protein>
    <recommendedName>
        <fullName evidence="5">Endonuclease/exonuclease/phosphatase domain-containing protein</fullName>
    </recommendedName>
</protein>
<feature type="coiled-coil region" evidence="1">
    <location>
        <begin position="185"/>
        <end position="212"/>
    </location>
</feature>
<dbReference type="PANTHER" id="PTHR46238:SF8">
    <property type="entry name" value="ENDONUCLEASE_EXONUCLEASE_PHOSPHATASE DOMAIN-CONTAINING PROTEIN"/>
    <property type="match status" value="1"/>
</dbReference>
<gene>
    <name evidence="3" type="ORF">SVUK_LOCUS12104</name>
</gene>
<dbReference type="InterPro" id="IPR036691">
    <property type="entry name" value="Endo/exonu/phosph_ase_sf"/>
</dbReference>
<evidence type="ECO:0000313" key="4">
    <source>
        <dbReference type="Proteomes" id="UP000270094"/>
    </source>
</evidence>
<reference evidence="3 4" key="1">
    <citation type="submission" date="2018-11" db="EMBL/GenBank/DDBJ databases">
        <authorList>
            <consortium name="Pathogen Informatics"/>
        </authorList>
    </citation>
    <scope>NUCLEOTIDE SEQUENCE [LARGE SCALE GENOMIC DNA]</scope>
</reference>
<feature type="compositionally biased region" description="Basic and acidic residues" evidence="2">
    <location>
        <begin position="122"/>
        <end position="134"/>
    </location>
</feature>
<evidence type="ECO:0000313" key="3">
    <source>
        <dbReference type="EMBL" id="VDM77106.1"/>
    </source>
</evidence>
<evidence type="ECO:0000256" key="2">
    <source>
        <dbReference type="SAM" id="MobiDB-lite"/>
    </source>
</evidence>
<name>A0A3P7J2E6_STRVU</name>
<keyword evidence="1" id="KW-0175">Coiled coil</keyword>
<evidence type="ECO:0008006" key="5">
    <source>
        <dbReference type="Google" id="ProtNLM"/>
    </source>
</evidence>
<dbReference type="OrthoDB" id="418748at2759"/>
<accession>A0A3P7J2E6</accession>
<sequence length="312" mass="35336">MLTARSYKERRRVGKLALRRQLSENSEAPRLATINVGTLTGRHRELADFLRRRRVDIARIQETKWKGGKSRDIEDGYKRLYDSTSSSLNGVDTAVSESLRSRIAAVDRLMGTAKAHGSRSIPMDKNDLSRSHEPCANRGRKVKTIAHRNRRASIGASSTLHHSHGCSEERSQATTSMDSPVCRRCGVVAEKRKELEEEAERWKDQLGSYGLKLNTKKTEYMEVGGQTPEKIYIDGKPIKKTSTFTYLGNCISGEGSLRDEISARTKASWMKWRTFTGVLCDKRMPVQLKSHIKYCDSSHNAVWQQMLAQYAK</sequence>